<evidence type="ECO:0000259" key="14">
    <source>
        <dbReference type="PROSITE" id="PS51479"/>
    </source>
</evidence>
<evidence type="ECO:0000256" key="11">
    <source>
        <dbReference type="PROSITE-ProRule" id="PRU00812"/>
    </source>
</evidence>
<evidence type="ECO:0000256" key="4">
    <source>
        <dbReference type="ARBA" id="ARBA00022771"/>
    </source>
</evidence>
<evidence type="ECO:0000256" key="2">
    <source>
        <dbReference type="ARBA" id="ARBA00005676"/>
    </source>
</evidence>
<dbReference type="GO" id="GO:0008270">
    <property type="term" value="F:zinc ion binding"/>
    <property type="evidence" value="ECO:0007669"/>
    <property type="project" value="UniProtKB-KW"/>
</dbReference>
<keyword evidence="3 12" id="KW-0479">Metal-binding</keyword>
<keyword evidence="7 12" id="KW-0904">Protein phosphatase</keyword>
<proteinExistence type="inferred from homology"/>
<feature type="compositionally biased region" description="Acidic residues" evidence="13">
    <location>
        <begin position="366"/>
        <end position="382"/>
    </location>
</feature>
<dbReference type="InterPro" id="IPR038534">
    <property type="entry name" value="Rtr1/RPAP2_sf"/>
</dbReference>
<evidence type="ECO:0000256" key="6">
    <source>
        <dbReference type="ARBA" id="ARBA00022833"/>
    </source>
</evidence>
<reference evidence="15" key="1">
    <citation type="submission" date="2018-07" db="EMBL/GenBank/DDBJ databases">
        <authorList>
            <person name="Quirk P.G."/>
            <person name="Krulwich T.A."/>
        </authorList>
    </citation>
    <scope>NUCLEOTIDE SEQUENCE</scope>
</reference>
<keyword evidence="5 12" id="KW-0378">Hydrolase</keyword>
<dbReference type="Pfam" id="PF04181">
    <property type="entry name" value="RPAP2_Rtr1"/>
    <property type="match status" value="1"/>
</dbReference>
<sequence length="382" mass="44863">MRIYQFINKSTKICCYSRYMESQKSWQKLNNTSPNPSRRRNKSPSIKATDRKAQLNQEQILLALDKKRKCNARAQEIVEKLLDPVIQPKELLSHIKYINQSHFEDVIQERSIENICGWVLCSNQLSKPPKQQYKIDIANKKVLDITERKLFCSGLCYKQAIFLKEQMFTNHVGQEKYSEKIIQCLIKQRNSDADILIHNQCDTQLSRLHYLIFQPLSKSILKKSVEEIVKDIKIAKLNSFVQQSFIWITPKNIEHPFIIQFVLHLADSLVDFMSDNEMVIMQKKAHGTIQKKYYSYKYVNNQIEVIETIKSKQKSRQEEQPTNPEKLTTFKIGNFSETELKAKTELEMSYEKIRKQNSGAIHYVPDEVDDFDEDDPDDDLDI</sequence>
<keyword evidence="4 12" id="KW-0863">Zinc-finger</keyword>
<feature type="region of interest" description="Disordered" evidence="13">
    <location>
        <begin position="27"/>
        <end position="50"/>
    </location>
</feature>
<comment type="function">
    <text evidence="12">Putative RNA polymerase II subunit B1 C-terminal domain (CTD) phosphatase involved in RNA polymerase II transcription regulation.</text>
</comment>
<evidence type="ECO:0000256" key="7">
    <source>
        <dbReference type="ARBA" id="ARBA00022912"/>
    </source>
</evidence>
<evidence type="ECO:0000256" key="12">
    <source>
        <dbReference type="RuleBase" id="RU367080"/>
    </source>
</evidence>
<name>A0A336LK97_CULSO</name>
<evidence type="ECO:0000313" key="15">
    <source>
        <dbReference type="EMBL" id="SSX18624.1"/>
    </source>
</evidence>
<evidence type="ECO:0000256" key="8">
    <source>
        <dbReference type="ARBA" id="ARBA00023242"/>
    </source>
</evidence>
<dbReference type="EMBL" id="UFQT01000040">
    <property type="protein sequence ID" value="SSX18624.1"/>
    <property type="molecule type" value="Genomic_DNA"/>
</dbReference>
<dbReference type="PANTHER" id="PTHR14732:SF0">
    <property type="entry name" value="RNA POLYMERASE II SUBUNIT B1 CTD PHOSPHATASE RPAP2-RELATED"/>
    <property type="match status" value="1"/>
</dbReference>
<evidence type="ECO:0000256" key="9">
    <source>
        <dbReference type="ARBA" id="ARBA00047761"/>
    </source>
</evidence>
<feature type="region of interest" description="Disordered" evidence="13">
    <location>
        <begin position="361"/>
        <end position="382"/>
    </location>
</feature>
<keyword evidence="8 12" id="KW-0539">Nucleus</keyword>
<comment type="catalytic activity">
    <reaction evidence="10 12">
        <text>O-phospho-L-threonyl-[protein] + H2O = L-threonyl-[protein] + phosphate</text>
        <dbReference type="Rhea" id="RHEA:47004"/>
        <dbReference type="Rhea" id="RHEA-COMP:11060"/>
        <dbReference type="Rhea" id="RHEA-COMP:11605"/>
        <dbReference type="ChEBI" id="CHEBI:15377"/>
        <dbReference type="ChEBI" id="CHEBI:30013"/>
        <dbReference type="ChEBI" id="CHEBI:43474"/>
        <dbReference type="ChEBI" id="CHEBI:61977"/>
        <dbReference type="EC" id="3.1.3.16"/>
    </reaction>
</comment>
<dbReference type="PANTHER" id="PTHR14732">
    <property type="entry name" value="RNA POLYMERASE II SUBUNIT B1 CTD PHOSPHATASE RPAP2-RELATED"/>
    <property type="match status" value="1"/>
</dbReference>
<dbReference type="AlphaFoldDB" id="A0A336LK97"/>
<evidence type="ECO:0000256" key="1">
    <source>
        <dbReference type="ARBA" id="ARBA00004123"/>
    </source>
</evidence>
<protein>
    <recommendedName>
        <fullName evidence="12">RNA polymerase II subunit B1 CTD phosphatase RPAP2 homolog</fullName>
        <ecNumber evidence="12">3.1.3.16</ecNumber>
    </recommendedName>
</protein>
<dbReference type="InterPro" id="IPR007308">
    <property type="entry name" value="Rtr1/RPAP2_dom"/>
</dbReference>
<evidence type="ECO:0000256" key="3">
    <source>
        <dbReference type="ARBA" id="ARBA00022723"/>
    </source>
</evidence>
<comment type="catalytic activity">
    <reaction evidence="9 12">
        <text>O-phospho-L-seryl-[protein] + H2O = L-seryl-[protein] + phosphate</text>
        <dbReference type="Rhea" id="RHEA:20629"/>
        <dbReference type="Rhea" id="RHEA-COMP:9863"/>
        <dbReference type="Rhea" id="RHEA-COMP:11604"/>
        <dbReference type="ChEBI" id="CHEBI:15377"/>
        <dbReference type="ChEBI" id="CHEBI:29999"/>
        <dbReference type="ChEBI" id="CHEBI:43474"/>
        <dbReference type="ChEBI" id="CHEBI:83421"/>
        <dbReference type="EC" id="3.1.3.16"/>
    </reaction>
</comment>
<dbReference type="GO" id="GO:0005634">
    <property type="term" value="C:nucleus"/>
    <property type="evidence" value="ECO:0007669"/>
    <property type="project" value="UniProtKB-SubCell"/>
</dbReference>
<dbReference type="PROSITE" id="PS51479">
    <property type="entry name" value="ZF_RTR1"/>
    <property type="match status" value="1"/>
</dbReference>
<evidence type="ECO:0000256" key="5">
    <source>
        <dbReference type="ARBA" id="ARBA00022801"/>
    </source>
</evidence>
<evidence type="ECO:0000256" key="10">
    <source>
        <dbReference type="ARBA" id="ARBA00048336"/>
    </source>
</evidence>
<feature type="domain" description="RTR1-type" evidence="14">
    <location>
        <begin position="93"/>
        <end position="181"/>
    </location>
</feature>
<evidence type="ECO:0000256" key="13">
    <source>
        <dbReference type="SAM" id="MobiDB-lite"/>
    </source>
</evidence>
<keyword evidence="6 12" id="KW-0862">Zinc</keyword>
<comment type="subcellular location">
    <subcellularLocation>
        <location evidence="1 12">Nucleus</location>
    </subcellularLocation>
</comment>
<organism evidence="15">
    <name type="scientific">Culicoides sonorensis</name>
    <name type="common">Biting midge</name>
    <dbReference type="NCBI Taxonomy" id="179676"/>
    <lineage>
        <taxon>Eukaryota</taxon>
        <taxon>Metazoa</taxon>
        <taxon>Ecdysozoa</taxon>
        <taxon>Arthropoda</taxon>
        <taxon>Hexapoda</taxon>
        <taxon>Insecta</taxon>
        <taxon>Pterygota</taxon>
        <taxon>Neoptera</taxon>
        <taxon>Endopterygota</taxon>
        <taxon>Diptera</taxon>
        <taxon>Nematocera</taxon>
        <taxon>Chironomoidea</taxon>
        <taxon>Ceratopogonidae</taxon>
        <taxon>Ceratopogoninae</taxon>
        <taxon>Culicoides</taxon>
        <taxon>Monoculicoides</taxon>
    </lineage>
</organism>
<dbReference type="GO" id="GO:0005737">
    <property type="term" value="C:cytoplasm"/>
    <property type="evidence" value="ECO:0007669"/>
    <property type="project" value="TreeGrafter"/>
</dbReference>
<dbReference type="EC" id="3.1.3.16" evidence="12"/>
<accession>A0A336LK97</accession>
<dbReference type="VEuPathDB" id="VectorBase:CSON010163"/>
<dbReference type="GO" id="GO:0043175">
    <property type="term" value="F:RNA polymerase core enzyme binding"/>
    <property type="evidence" value="ECO:0007669"/>
    <property type="project" value="UniProtKB-UniRule"/>
</dbReference>
<gene>
    <name evidence="15" type="primary">CSON010163</name>
</gene>
<dbReference type="GO" id="GO:0008420">
    <property type="term" value="F:RNA polymerase II CTD heptapeptide repeat phosphatase activity"/>
    <property type="evidence" value="ECO:0007669"/>
    <property type="project" value="UniProtKB-UniRule"/>
</dbReference>
<dbReference type="Gene3D" id="1.25.40.820">
    <property type="match status" value="1"/>
</dbReference>
<comment type="similarity">
    <text evidence="2 11 12">Belongs to the RPAP2 family.</text>
</comment>
<dbReference type="InterPro" id="IPR039693">
    <property type="entry name" value="Rtr1/RPAP2"/>
</dbReference>